<reference evidence="3" key="1">
    <citation type="submission" date="2022-11" db="EMBL/GenBank/DDBJ databases">
        <authorList>
            <person name="Petersen C."/>
        </authorList>
    </citation>
    <scope>NUCLEOTIDE SEQUENCE</scope>
    <source>
        <strain evidence="3">IBT 21917</strain>
    </source>
</reference>
<dbReference type="EMBL" id="JAPQKO010000006">
    <property type="protein sequence ID" value="KAJ5156079.1"/>
    <property type="molecule type" value="Genomic_DNA"/>
</dbReference>
<dbReference type="PANTHER" id="PTHR12794">
    <property type="entry name" value="GEMIN2"/>
    <property type="match status" value="1"/>
</dbReference>
<comment type="caution">
    <text evidence="3">The sequence shown here is derived from an EMBL/GenBank/DDBJ whole genome shotgun (WGS) entry which is preliminary data.</text>
</comment>
<proteinExistence type="inferred from homology"/>
<gene>
    <name evidence="3" type="ORF">N7492_008882</name>
</gene>
<keyword evidence="4" id="KW-1185">Reference proteome</keyword>
<comment type="similarity">
    <text evidence="1">Belongs to the gemin-2 family.</text>
</comment>
<dbReference type="PANTHER" id="PTHR12794:SF0">
    <property type="entry name" value="GEM-ASSOCIATED PROTEIN 2"/>
    <property type="match status" value="1"/>
</dbReference>
<evidence type="ECO:0000256" key="2">
    <source>
        <dbReference type="SAM" id="MobiDB-lite"/>
    </source>
</evidence>
<evidence type="ECO:0000256" key="1">
    <source>
        <dbReference type="ARBA" id="ARBA00025758"/>
    </source>
</evidence>
<dbReference type="GO" id="GO:0005634">
    <property type="term" value="C:nucleus"/>
    <property type="evidence" value="ECO:0007669"/>
    <property type="project" value="TreeGrafter"/>
</dbReference>
<dbReference type="AlphaFoldDB" id="A0A9W9HW41"/>
<dbReference type="Pfam" id="PF04938">
    <property type="entry name" value="SIP1"/>
    <property type="match status" value="1"/>
</dbReference>
<accession>A0A9W9HW41</accession>
<dbReference type="InterPro" id="IPR035426">
    <property type="entry name" value="Gemin2/Brr1"/>
</dbReference>
<organism evidence="3 4">
    <name type="scientific">Penicillium capsulatum</name>
    <dbReference type="NCBI Taxonomy" id="69766"/>
    <lineage>
        <taxon>Eukaryota</taxon>
        <taxon>Fungi</taxon>
        <taxon>Dikarya</taxon>
        <taxon>Ascomycota</taxon>
        <taxon>Pezizomycotina</taxon>
        <taxon>Eurotiomycetes</taxon>
        <taxon>Eurotiomycetidae</taxon>
        <taxon>Eurotiales</taxon>
        <taxon>Aspergillaceae</taxon>
        <taxon>Penicillium</taxon>
    </lineage>
</organism>
<dbReference type="GO" id="GO:0000387">
    <property type="term" value="P:spliceosomal snRNP assembly"/>
    <property type="evidence" value="ECO:0007669"/>
    <property type="project" value="InterPro"/>
</dbReference>
<feature type="compositionally biased region" description="Acidic residues" evidence="2">
    <location>
        <begin position="346"/>
        <end position="363"/>
    </location>
</feature>
<feature type="region of interest" description="Disordered" evidence="2">
    <location>
        <begin position="47"/>
        <end position="101"/>
    </location>
</feature>
<dbReference type="OrthoDB" id="428895at2759"/>
<name>A0A9W9HW41_9EURO</name>
<reference evidence="3" key="2">
    <citation type="journal article" date="2023" name="IMA Fungus">
        <title>Comparative genomic study of the Penicillium genus elucidates a diverse pangenome and 15 lateral gene transfer events.</title>
        <authorList>
            <person name="Petersen C."/>
            <person name="Sorensen T."/>
            <person name="Nielsen M.R."/>
            <person name="Sondergaard T.E."/>
            <person name="Sorensen J.L."/>
            <person name="Fitzpatrick D.A."/>
            <person name="Frisvad J.C."/>
            <person name="Nielsen K.L."/>
        </authorList>
    </citation>
    <scope>NUCLEOTIDE SEQUENCE</scope>
    <source>
        <strain evidence="3">IBT 21917</strain>
    </source>
</reference>
<dbReference type="GO" id="GO:0032797">
    <property type="term" value="C:SMN complex"/>
    <property type="evidence" value="ECO:0007669"/>
    <property type="project" value="TreeGrafter"/>
</dbReference>
<feature type="region of interest" description="Disordered" evidence="2">
    <location>
        <begin position="331"/>
        <end position="363"/>
    </location>
</feature>
<sequence>MDTLICLNNVNSVQLRRHITALHLLDVIDRRVQLSIRAITVDPGRSDFSSRNIAMSEKRQVSMSPPASKRPRLSHDDPRDAQSSGLSYERPRQDPVYGMKSAFPGLDDAADELFYGPADDGMKYLRMVRSQASSLPSLFTAPTANPTEETPALDVSRTESRSFPAGFFDDEAYIAPAGQSTVASTRIIYPEAQTTYYNLLHHRFLLLRSTLRCTPPATAIAALDDAHPISLPRKVEVARKEWRRLILTVDPQMAQLACMDMESVLGVLRIMSRLMSDMLRSGSAESVRRIGAWAWGLLGKCREVGEMATEEVGEIRDLGKRAAKILQKIQEAENSKPTEETAMWDSEADEYEPPEILDTEEPDETCLRENADDPDSEMRDATDLSAELEAAKTRLQAKLHESPEPTLVLAQEDPTKQTRALLDMIITVVGEFFRQRDLLDAREVWVR</sequence>
<dbReference type="Gene3D" id="1.20.58.1070">
    <property type="match status" value="1"/>
</dbReference>
<evidence type="ECO:0000313" key="4">
    <source>
        <dbReference type="Proteomes" id="UP001146351"/>
    </source>
</evidence>
<dbReference type="Proteomes" id="UP001146351">
    <property type="component" value="Unassembled WGS sequence"/>
</dbReference>
<protein>
    <submittedName>
        <fullName evidence="3">Uncharacterized protein</fullName>
    </submittedName>
</protein>
<evidence type="ECO:0000313" key="3">
    <source>
        <dbReference type="EMBL" id="KAJ5156079.1"/>
    </source>
</evidence>